<keyword evidence="3" id="KW-1185">Reference proteome</keyword>
<name>A0A699YWQ3_HAELA</name>
<accession>A0A699YWQ3</accession>
<feature type="compositionally biased region" description="Basic and acidic residues" evidence="1">
    <location>
        <begin position="55"/>
        <end position="69"/>
    </location>
</feature>
<feature type="region of interest" description="Disordered" evidence="1">
    <location>
        <begin position="141"/>
        <end position="163"/>
    </location>
</feature>
<proteinExistence type="predicted"/>
<comment type="caution">
    <text evidence="2">The sequence shown here is derived from an EMBL/GenBank/DDBJ whole genome shotgun (WGS) entry which is preliminary data.</text>
</comment>
<dbReference type="EMBL" id="BLLF01000755">
    <property type="protein sequence ID" value="GFH14687.1"/>
    <property type="molecule type" value="Genomic_DNA"/>
</dbReference>
<sequence>MAIHDASAGLSDFEKQRLERIRLNKLRMNAILDAKQALDAACNNEAPRASRAPAIRKEPKEQEVIERKSLRSRSQVVSYRDSARFSFYDEEKPKRPKAAGIGRARAPRQPGTSGGSGAYTTEAVSKMPGVWHPCLYGVSKPRGFAPGPSSGRGAPASAATGWK</sequence>
<feature type="region of interest" description="Disordered" evidence="1">
    <location>
        <begin position="88"/>
        <end position="121"/>
    </location>
</feature>
<organism evidence="2 3">
    <name type="scientific">Haematococcus lacustris</name>
    <name type="common">Green alga</name>
    <name type="synonym">Haematococcus pluvialis</name>
    <dbReference type="NCBI Taxonomy" id="44745"/>
    <lineage>
        <taxon>Eukaryota</taxon>
        <taxon>Viridiplantae</taxon>
        <taxon>Chlorophyta</taxon>
        <taxon>core chlorophytes</taxon>
        <taxon>Chlorophyceae</taxon>
        <taxon>CS clade</taxon>
        <taxon>Chlamydomonadales</taxon>
        <taxon>Haematococcaceae</taxon>
        <taxon>Haematococcus</taxon>
    </lineage>
</organism>
<gene>
    <name evidence="2" type="ORF">HaLaN_10792</name>
</gene>
<evidence type="ECO:0000313" key="3">
    <source>
        <dbReference type="Proteomes" id="UP000485058"/>
    </source>
</evidence>
<feature type="region of interest" description="Disordered" evidence="1">
    <location>
        <begin position="49"/>
        <end position="72"/>
    </location>
</feature>
<evidence type="ECO:0000313" key="2">
    <source>
        <dbReference type="EMBL" id="GFH14687.1"/>
    </source>
</evidence>
<dbReference type="AlphaFoldDB" id="A0A699YWQ3"/>
<protein>
    <submittedName>
        <fullName evidence="2">Uncharacterized protein</fullName>
    </submittedName>
</protein>
<evidence type="ECO:0000256" key="1">
    <source>
        <dbReference type="SAM" id="MobiDB-lite"/>
    </source>
</evidence>
<dbReference type="Proteomes" id="UP000485058">
    <property type="component" value="Unassembled WGS sequence"/>
</dbReference>
<reference evidence="2 3" key="1">
    <citation type="submission" date="2020-02" db="EMBL/GenBank/DDBJ databases">
        <title>Draft genome sequence of Haematococcus lacustris strain NIES-144.</title>
        <authorList>
            <person name="Morimoto D."/>
            <person name="Nakagawa S."/>
            <person name="Yoshida T."/>
            <person name="Sawayama S."/>
        </authorList>
    </citation>
    <scope>NUCLEOTIDE SEQUENCE [LARGE SCALE GENOMIC DNA]</scope>
    <source>
        <strain evidence="2 3">NIES-144</strain>
    </source>
</reference>